<dbReference type="PANTHER" id="PTHR11080">
    <property type="entry name" value="PYRAZINAMIDASE/NICOTINAMIDASE"/>
    <property type="match status" value="1"/>
</dbReference>
<comment type="pathway">
    <text evidence="5">Cofactor biosynthesis; nicotinate biosynthesis; nicotinate from nicotinamide: step 1/1.</text>
</comment>
<evidence type="ECO:0000256" key="1">
    <source>
        <dbReference type="ARBA" id="ARBA00006336"/>
    </source>
</evidence>
<dbReference type="Proteomes" id="UP000053831">
    <property type="component" value="Unassembled WGS sequence"/>
</dbReference>
<protein>
    <recommendedName>
        <fullName evidence="6">nicotinamidase</fullName>
        <ecNumber evidence="6">3.5.1.19</ecNumber>
    </recommendedName>
    <alternativeName>
        <fullName evidence="7">Nicotinamide deamidase</fullName>
    </alternativeName>
</protein>
<evidence type="ECO:0000256" key="7">
    <source>
        <dbReference type="ARBA" id="ARBA00043224"/>
    </source>
</evidence>
<evidence type="ECO:0000256" key="3">
    <source>
        <dbReference type="ARBA" id="ARBA00022723"/>
    </source>
</evidence>
<evidence type="ECO:0000256" key="6">
    <source>
        <dbReference type="ARBA" id="ARBA00039017"/>
    </source>
</evidence>
<reference evidence="9 10" key="1">
    <citation type="submission" date="2015-07" db="EMBL/GenBank/DDBJ databases">
        <title>The genome of the fungus Escovopsis weberi, a specialized disease agent of ant agriculture.</title>
        <authorList>
            <person name="de Man T.J."/>
            <person name="Stajich J.E."/>
            <person name="Kubicek C.P."/>
            <person name="Chenthamara K."/>
            <person name="Atanasova L."/>
            <person name="Druzhinina I.S."/>
            <person name="Birnbaum S."/>
            <person name="Barribeau S.M."/>
            <person name="Teiling C."/>
            <person name="Suen G."/>
            <person name="Currie C."/>
            <person name="Gerardo N.M."/>
        </authorList>
    </citation>
    <scope>NUCLEOTIDE SEQUENCE [LARGE SCALE GENOMIC DNA]</scope>
</reference>
<comment type="caution">
    <text evidence="9">The sequence shown here is derived from an EMBL/GenBank/DDBJ whole genome shotgun (WGS) entry which is preliminary data.</text>
</comment>
<dbReference type="InterPro" id="IPR036380">
    <property type="entry name" value="Isochorismatase-like_sf"/>
</dbReference>
<dbReference type="PANTHER" id="PTHR11080:SF2">
    <property type="entry name" value="LD05707P"/>
    <property type="match status" value="1"/>
</dbReference>
<evidence type="ECO:0000256" key="4">
    <source>
        <dbReference type="ARBA" id="ARBA00022801"/>
    </source>
</evidence>
<gene>
    <name evidence="9" type="ORF">ESCO_006199</name>
</gene>
<dbReference type="SUPFAM" id="SSF52499">
    <property type="entry name" value="Isochorismatase-like hydrolases"/>
    <property type="match status" value="1"/>
</dbReference>
<dbReference type="OrthoDB" id="3341310at2759"/>
<keyword evidence="10" id="KW-1185">Reference proteome</keyword>
<keyword evidence="4" id="KW-0378">Hydrolase</keyword>
<dbReference type="Pfam" id="PF00857">
    <property type="entry name" value="Isochorismatase"/>
    <property type="match status" value="1"/>
</dbReference>
<dbReference type="GO" id="GO:0019363">
    <property type="term" value="P:pyridine nucleotide biosynthetic process"/>
    <property type="evidence" value="ECO:0007669"/>
    <property type="project" value="UniProtKB-KW"/>
</dbReference>
<feature type="domain" description="Isochorismatase-like" evidence="8">
    <location>
        <begin position="104"/>
        <end position="210"/>
    </location>
</feature>
<dbReference type="EC" id="3.5.1.19" evidence="6"/>
<proteinExistence type="inferred from homology"/>
<keyword evidence="2" id="KW-0662">Pyridine nucleotide biosynthesis</keyword>
<dbReference type="Gene3D" id="3.40.50.850">
    <property type="entry name" value="Isochorismatase-like"/>
    <property type="match status" value="1"/>
</dbReference>
<name>A0A0M8N518_ESCWE</name>
<accession>A0A0M8N518</accession>
<keyword evidence="3" id="KW-0479">Metal-binding</keyword>
<dbReference type="EMBL" id="LGSR01000018">
    <property type="protein sequence ID" value="KOS20100.1"/>
    <property type="molecule type" value="Genomic_DNA"/>
</dbReference>
<organism evidence="9 10">
    <name type="scientific">Escovopsis weberi</name>
    <dbReference type="NCBI Taxonomy" id="150374"/>
    <lineage>
        <taxon>Eukaryota</taxon>
        <taxon>Fungi</taxon>
        <taxon>Dikarya</taxon>
        <taxon>Ascomycota</taxon>
        <taxon>Pezizomycotina</taxon>
        <taxon>Sordariomycetes</taxon>
        <taxon>Hypocreomycetidae</taxon>
        <taxon>Hypocreales</taxon>
        <taxon>Hypocreaceae</taxon>
        <taxon>Escovopsis</taxon>
    </lineage>
</organism>
<evidence type="ECO:0000259" key="8">
    <source>
        <dbReference type="Pfam" id="PF00857"/>
    </source>
</evidence>
<dbReference type="GO" id="GO:0046872">
    <property type="term" value="F:metal ion binding"/>
    <property type="evidence" value="ECO:0007669"/>
    <property type="project" value="UniProtKB-KW"/>
</dbReference>
<dbReference type="InterPro" id="IPR052347">
    <property type="entry name" value="Isochorismatase_Nicotinamidase"/>
</dbReference>
<evidence type="ECO:0000256" key="5">
    <source>
        <dbReference type="ARBA" id="ARBA00037900"/>
    </source>
</evidence>
<evidence type="ECO:0000313" key="10">
    <source>
        <dbReference type="Proteomes" id="UP000053831"/>
    </source>
</evidence>
<dbReference type="GO" id="GO:0008936">
    <property type="term" value="F:nicotinamidase activity"/>
    <property type="evidence" value="ECO:0007669"/>
    <property type="project" value="UniProtKB-EC"/>
</dbReference>
<dbReference type="AlphaFoldDB" id="A0A0M8N518"/>
<dbReference type="InterPro" id="IPR000868">
    <property type="entry name" value="Isochorismatase-like_dom"/>
</dbReference>
<sequence length="241" mass="25905">MGSAVPFKPALVVVDFQEDFCPPHGALAVPDGRSIAPVVNRMLALPFALKVATRDWHPRDHVSFAANHAGAAPFTSTHTIRHPLGGGSATGGRGYGGCGPATDTTRLWPVHCVAGTPGAQFAREMDAGRVDVVLDKGTDARVEMYSAFRDPFGVSESGLEGRLAAEGVTDVYVVGLALDYCVRATAADAARCGFRVWVVREGTRMIDEAERARVEEELGWEGPVMVSEDGEEVRWVEGWRR</sequence>
<evidence type="ECO:0000313" key="9">
    <source>
        <dbReference type="EMBL" id="KOS20100.1"/>
    </source>
</evidence>
<evidence type="ECO:0000256" key="2">
    <source>
        <dbReference type="ARBA" id="ARBA00022642"/>
    </source>
</evidence>
<comment type="similarity">
    <text evidence="1">Belongs to the isochorismatase family.</text>
</comment>
<dbReference type="STRING" id="150374.A0A0M8N518"/>